<organism evidence="2 3">
    <name type="scientific">Sphingomonas aurantiaca</name>
    <dbReference type="NCBI Taxonomy" id="185949"/>
    <lineage>
        <taxon>Bacteria</taxon>
        <taxon>Pseudomonadati</taxon>
        <taxon>Pseudomonadota</taxon>
        <taxon>Alphaproteobacteria</taxon>
        <taxon>Sphingomonadales</taxon>
        <taxon>Sphingomonadaceae</taxon>
        <taxon>Sphingomonas</taxon>
    </lineage>
</organism>
<dbReference type="AlphaFoldDB" id="A0A5E8A5U0"/>
<evidence type="ECO:0000313" key="3">
    <source>
        <dbReference type="Proteomes" id="UP000326857"/>
    </source>
</evidence>
<evidence type="ECO:0000313" key="2">
    <source>
        <dbReference type="EMBL" id="VVT26318.1"/>
    </source>
</evidence>
<dbReference type="Proteomes" id="UP000326857">
    <property type="component" value="Unassembled WGS sequence"/>
</dbReference>
<accession>A0A5E8A5U0</accession>
<proteinExistence type="predicted"/>
<protein>
    <submittedName>
        <fullName evidence="2">Uncharacterized protein</fullName>
    </submittedName>
</protein>
<reference evidence="2 3" key="1">
    <citation type="submission" date="2019-09" db="EMBL/GenBank/DDBJ databases">
        <authorList>
            <person name="Dittami M. S."/>
        </authorList>
    </citation>
    <scope>NUCLEOTIDE SEQUENCE [LARGE SCALE GENOMIC DNA]</scope>
    <source>
        <strain evidence="2">SPHINGO391</strain>
    </source>
</reference>
<feature type="region of interest" description="Disordered" evidence="1">
    <location>
        <begin position="1"/>
        <end position="42"/>
    </location>
</feature>
<evidence type="ECO:0000256" key="1">
    <source>
        <dbReference type="SAM" id="MobiDB-lite"/>
    </source>
</evidence>
<dbReference type="EMBL" id="CABVLI010000044">
    <property type="protein sequence ID" value="VVT26318.1"/>
    <property type="molecule type" value="Genomic_DNA"/>
</dbReference>
<gene>
    <name evidence="2" type="ORF">SPHINGO391_490129</name>
</gene>
<sequence>MFSREGGSPVWVPAFAGTQGEGDAPPTATTPAKAGAQLGRQR</sequence>
<name>A0A5E8A5U0_9SPHN</name>